<name>A0A8X6NTQ6_NEPPI</name>
<reference evidence="1" key="1">
    <citation type="submission" date="2020-08" db="EMBL/GenBank/DDBJ databases">
        <title>Multicomponent nature underlies the extraordinary mechanical properties of spider dragline silk.</title>
        <authorList>
            <person name="Kono N."/>
            <person name="Nakamura H."/>
            <person name="Mori M."/>
            <person name="Yoshida Y."/>
            <person name="Ohtoshi R."/>
            <person name="Malay A.D."/>
            <person name="Moran D.A.P."/>
            <person name="Tomita M."/>
            <person name="Numata K."/>
            <person name="Arakawa K."/>
        </authorList>
    </citation>
    <scope>NUCLEOTIDE SEQUENCE</scope>
</reference>
<sequence>MVPNLLKVSPMQISNSGGFSSAGVLIKGAPICNDGEFALQTKQLALRRREWTLYFYHSYVVLHLDYLMYSILPASIALQASLHDHQILEDLENSTRTQSFAEPK</sequence>
<comment type="caution">
    <text evidence="1">The sequence shown here is derived from an EMBL/GenBank/DDBJ whole genome shotgun (WGS) entry which is preliminary data.</text>
</comment>
<gene>
    <name evidence="1" type="ORF">NPIL_684331</name>
</gene>
<proteinExistence type="predicted"/>
<dbReference type="Proteomes" id="UP000887013">
    <property type="component" value="Unassembled WGS sequence"/>
</dbReference>
<dbReference type="AlphaFoldDB" id="A0A8X6NTQ6"/>
<evidence type="ECO:0000313" key="1">
    <source>
        <dbReference type="EMBL" id="GFT30535.1"/>
    </source>
</evidence>
<keyword evidence="2" id="KW-1185">Reference proteome</keyword>
<protein>
    <submittedName>
        <fullName evidence="1">Uncharacterized protein</fullName>
    </submittedName>
</protein>
<organism evidence="1 2">
    <name type="scientific">Nephila pilipes</name>
    <name type="common">Giant wood spider</name>
    <name type="synonym">Nephila maculata</name>
    <dbReference type="NCBI Taxonomy" id="299642"/>
    <lineage>
        <taxon>Eukaryota</taxon>
        <taxon>Metazoa</taxon>
        <taxon>Ecdysozoa</taxon>
        <taxon>Arthropoda</taxon>
        <taxon>Chelicerata</taxon>
        <taxon>Arachnida</taxon>
        <taxon>Araneae</taxon>
        <taxon>Araneomorphae</taxon>
        <taxon>Entelegynae</taxon>
        <taxon>Araneoidea</taxon>
        <taxon>Nephilidae</taxon>
        <taxon>Nephila</taxon>
    </lineage>
</organism>
<evidence type="ECO:0000313" key="2">
    <source>
        <dbReference type="Proteomes" id="UP000887013"/>
    </source>
</evidence>
<accession>A0A8X6NTQ6</accession>
<dbReference type="EMBL" id="BMAW01107705">
    <property type="protein sequence ID" value="GFT30535.1"/>
    <property type="molecule type" value="Genomic_DNA"/>
</dbReference>